<dbReference type="InterPro" id="IPR036291">
    <property type="entry name" value="NAD(P)-bd_dom_sf"/>
</dbReference>
<dbReference type="RefSeq" id="WP_173533394.1">
    <property type="nucleotide sequence ID" value="NZ_CP054143.1"/>
</dbReference>
<dbReference type="SUPFAM" id="SSF51735">
    <property type="entry name" value="NAD(P)-binding Rossmann-fold domains"/>
    <property type="match status" value="1"/>
</dbReference>
<evidence type="ECO:0000313" key="2">
    <source>
        <dbReference type="EMBL" id="QKJ66891.1"/>
    </source>
</evidence>
<gene>
    <name evidence="2" type="ORF">HQN60_09390</name>
</gene>
<dbReference type="PANTHER" id="PTHR15020:SF50">
    <property type="entry name" value="UPF0659 PROTEIN YMR090W"/>
    <property type="match status" value="1"/>
</dbReference>
<proteinExistence type="predicted"/>
<dbReference type="PANTHER" id="PTHR15020">
    <property type="entry name" value="FLAVIN REDUCTASE-RELATED"/>
    <property type="match status" value="1"/>
</dbReference>
<dbReference type="Pfam" id="PF13460">
    <property type="entry name" value="NAD_binding_10"/>
    <property type="match status" value="1"/>
</dbReference>
<sequence length="214" mass="22913">MKQHDLLILGGAANTGWHLVQHARRQGLRVACMVRAGRDTQALAAAGVTILHGDAFNLNDCQNAIAAAGAPLLISLLGGKNAEGRRVDEIGNINAINAAQQASHACRFVLLTSLGCDEQWPRLSPAAQAALGEALQAKTRAEQHLRRSQLDWLIVRPGGLTHQAATGHYVIEDETTNAQDSCDYLPRADAAQALLALALRTDNRRKVITVLGKK</sequence>
<keyword evidence="3" id="KW-1185">Reference proteome</keyword>
<accession>A0A6M8SQE5</accession>
<dbReference type="AlphaFoldDB" id="A0A6M8SQE5"/>
<dbReference type="Proteomes" id="UP000504844">
    <property type="component" value="Chromosome"/>
</dbReference>
<reference evidence="2 3" key="1">
    <citation type="submission" date="2020-05" db="EMBL/GenBank/DDBJ databases">
        <title>Complete genome sequence of Deefgea sp. D17.</title>
        <authorList>
            <person name="Bae J.-W."/>
            <person name="Han J.E."/>
        </authorList>
    </citation>
    <scope>NUCLEOTIDE SEQUENCE [LARGE SCALE GENOMIC DNA]</scope>
    <source>
        <strain evidence="2 3">D17</strain>
    </source>
</reference>
<feature type="domain" description="NAD(P)-binding" evidence="1">
    <location>
        <begin position="10"/>
        <end position="198"/>
    </location>
</feature>
<dbReference type="Gene3D" id="3.40.50.720">
    <property type="entry name" value="NAD(P)-binding Rossmann-like Domain"/>
    <property type="match status" value="1"/>
</dbReference>
<protein>
    <submittedName>
        <fullName evidence="2">NAD(P)H-binding protein</fullName>
    </submittedName>
</protein>
<name>A0A6M8SQE5_9NEIS</name>
<organism evidence="2 3">
    <name type="scientific">Deefgea piscis</name>
    <dbReference type="NCBI Taxonomy" id="2739061"/>
    <lineage>
        <taxon>Bacteria</taxon>
        <taxon>Pseudomonadati</taxon>
        <taxon>Pseudomonadota</taxon>
        <taxon>Betaproteobacteria</taxon>
        <taxon>Neisseriales</taxon>
        <taxon>Chitinibacteraceae</taxon>
        <taxon>Deefgea</taxon>
    </lineage>
</organism>
<evidence type="ECO:0000259" key="1">
    <source>
        <dbReference type="Pfam" id="PF13460"/>
    </source>
</evidence>
<dbReference type="EMBL" id="CP054143">
    <property type="protein sequence ID" value="QKJ66891.1"/>
    <property type="molecule type" value="Genomic_DNA"/>
</dbReference>
<dbReference type="InterPro" id="IPR016040">
    <property type="entry name" value="NAD(P)-bd_dom"/>
</dbReference>
<evidence type="ECO:0000313" key="3">
    <source>
        <dbReference type="Proteomes" id="UP000504844"/>
    </source>
</evidence>
<dbReference type="KEGG" id="dee:HQN60_09390"/>